<dbReference type="InParanoid" id="S2JUU8"/>
<organism evidence="1 2">
    <name type="scientific">Mucor circinelloides f. circinelloides (strain 1006PhL)</name>
    <name type="common">Mucormycosis agent</name>
    <name type="synonym">Calyptromyces circinelloides</name>
    <dbReference type="NCBI Taxonomy" id="1220926"/>
    <lineage>
        <taxon>Eukaryota</taxon>
        <taxon>Fungi</taxon>
        <taxon>Fungi incertae sedis</taxon>
        <taxon>Mucoromycota</taxon>
        <taxon>Mucoromycotina</taxon>
        <taxon>Mucoromycetes</taxon>
        <taxon>Mucorales</taxon>
        <taxon>Mucorineae</taxon>
        <taxon>Mucoraceae</taxon>
        <taxon>Mucor</taxon>
    </lineage>
</organism>
<reference evidence="2" key="1">
    <citation type="submission" date="2013-05" db="EMBL/GenBank/DDBJ databases">
        <title>The Genome sequence of Mucor circinelloides f. circinelloides 1006PhL.</title>
        <authorList>
            <consortium name="The Broad Institute Genomics Platform"/>
            <person name="Cuomo C."/>
            <person name="Earl A."/>
            <person name="Findley K."/>
            <person name="Lee S.C."/>
            <person name="Walker B."/>
            <person name="Young S."/>
            <person name="Zeng Q."/>
            <person name="Gargeya S."/>
            <person name="Fitzgerald M."/>
            <person name="Haas B."/>
            <person name="Abouelleil A."/>
            <person name="Allen A.W."/>
            <person name="Alvarado L."/>
            <person name="Arachchi H.M."/>
            <person name="Berlin A.M."/>
            <person name="Chapman S.B."/>
            <person name="Gainer-Dewar J."/>
            <person name="Goldberg J."/>
            <person name="Griggs A."/>
            <person name="Gujja S."/>
            <person name="Hansen M."/>
            <person name="Howarth C."/>
            <person name="Imamovic A."/>
            <person name="Ireland A."/>
            <person name="Larimer J."/>
            <person name="McCowan C."/>
            <person name="Murphy C."/>
            <person name="Pearson M."/>
            <person name="Poon T.W."/>
            <person name="Priest M."/>
            <person name="Roberts A."/>
            <person name="Saif S."/>
            <person name="Shea T."/>
            <person name="Sisk P."/>
            <person name="Sykes S."/>
            <person name="Wortman J."/>
            <person name="Nusbaum C."/>
            <person name="Birren B."/>
        </authorList>
    </citation>
    <scope>NUCLEOTIDE SEQUENCE [LARGE SCALE GENOMIC DNA]</scope>
    <source>
        <strain evidence="2">1006PhL</strain>
    </source>
</reference>
<proteinExistence type="predicted"/>
<sequence>MFDGSQEELADYISSNVKQASFTRFLEKYKNQFKVFWHEGQTISVKKFANLWKTRYNSASGKNYQLTSPVRQLTNEIYTSLNPEQVNHRESNTGRYFLRNIHAVSYVDDDTSRLRSHRNQIVESRKSPAQPYCFIENINISVICREFQTKAMIKENEEVELELGEALSLKDIYLIKPVVMDENCASSNSFLNIIPKKTVAVEVGQSRFIDNVVQRAFLHSSRIARLDVIQELHSNPNKVCANVLLLPLFKYHAVGQDMIKHGQFFYLSGSKKYKPDIRYSSNEFDSLVWEVRTPRSNLDDTEDLAMQLEHMLQRIISAGLGDATVFGVVVVKGFVGHVYKMIMPAVNIYLRLEIDFFQLPNSISQFSTCVETVAVLQNLHKKIRDQSRLLREIL</sequence>
<dbReference type="VEuPathDB" id="FungiDB:HMPREF1544_06642"/>
<protein>
    <submittedName>
        <fullName evidence="1">Uncharacterized protein</fullName>
    </submittedName>
</protein>
<dbReference type="OrthoDB" id="2429120at2759"/>
<dbReference type="AlphaFoldDB" id="S2JUU8"/>
<dbReference type="eggNOG" id="ENOG502TARR">
    <property type="taxonomic scope" value="Eukaryota"/>
</dbReference>
<dbReference type="Proteomes" id="UP000014254">
    <property type="component" value="Unassembled WGS sequence"/>
</dbReference>
<dbReference type="EMBL" id="KE123986">
    <property type="protein sequence ID" value="EPB86568.1"/>
    <property type="molecule type" value="Genomic_DNA"/>
</dbReference>
<evidence type="ECO:0000313" key="1">
    <source>
        <dbReference type="EMBL" id="EPB86568.1"/>
    </source>
</evidence>
<accession>S2JUU8</accession>
<gene>
    <name evidence="1" type="ORF">HMPREF1544_06642</name>
</gene>
<name>S2JUU8_MUCC1</name>
<keyword evidence="2" id="KW-1185">Reference proteome</keyword>
<evidence type="ECO:0000313" key="2">
    <source>
        <dbReference type="Proteomes" id="UP000014254"/>
    </source>
</evidence>